<organism evidence="1 2">
    <name type="scientific">Cellulomonas chitinilytica</name>
    <dbReference type="NCBI Taxonomy" id="398759"/>
    <lineage>
        <taxon>Bacteria</taxon>
        <taxon>Bacillati</taxon>
        <taxon>Actinomycetota</taxon>
        <taxon>Actinomycetes</taxon>
        <taxon>Micrococcales</taxon>
        <taxon>Cellulomonadaceae</taxon>
        <taxon>Cellulomonas</taxon>
    </lineage>
</organism>
<dbReference type="EMBL" id="BONK01000011">
    <property type="protein sequence ID" value="GIG22492.1"/>
    <property type="molecule type" value="Genomic_DNA"/>
</dbReference>
<evidence type="ECO:0000313" key="1">
    <source>
        <dbReference type="EMBL" id="GIG22492.1"/>
    </source>
</evidence>
<dbReference type="AlphaFoldDB" id="A0A919U3J1"/>
<sequence length="67" mass="6764">MCEWRSTGLSNVSWSGDIVISFGDVDRSSGGIDNDVDPASATLTADGPGAGKSFACVAVGVPLFGRS</sequence>
<accession>A0A919U3J1</accession>
<name>A0A919U3J1_9CELL</name>
<proteinExistence type="predicted"/>
<dbReference type="Proteomes" id="UP000632740">
    <property type="component" value="Unassembled WGS sequence"/>
</dbReference>
<comment type="caution">
    <text evidence="1">The sequence shown here is derived from an EMBL/GenBank/DDBJ whole genome shotgun (WGS) entry which is preliminary data.</text>
</comment>
<gene>
    <name evidence="1" type="ORF">Cch01nite_32160</name>
</gene>
<reference evidence="1" key="1">
    <citation type="submission" date="2021-01" db="EMBL/GenBank/DDBJ databases">
        <title>Whole genome shotgun sequence of Cellulomonas chitinilytica NBRC 110799.</title>
        <authorList>
            <person name="Komaki H."/>
            <person name="Tamura T."/>
        </authorList>
    </citation>
    <scope>NUCLEOTIDE SEQUENCE</scope>
    <source>
        <strain evidence="1">NBRC 110799</strain>
    </source>
</reference>
<evidence type="ECO:0000313" key="2">
    <source>
        <dbReference type="Proteomes" id="UP000632740"/>
    </source>
</evidence>
<protein>
    <submittedName>
        <fullName evidence="1">Uncharacterized protein</fullName>
    </submittedName>
</protein>
<keyword evidence="2" id="KW-1185">Reference proteome</keyword>